<evidence type="ECO:0000313" key="3">
    <source>
        <dbReference type="Proteomes" id="UP000008068"/>
    </source>
</evidence>
<feature type="transmembrane region" description="Helical" evidence="1">
    <location>
        <begin position="12"/>
        <end position="38"/>
    </location>
</feature>
<dbReference type="GO" id="GO:0038022">
    <property type="term" value="F:G protein-coupled olfactory receptor activity"/>
    <property type="evidence" value="ECO:0007669"/>
    <property type="project" value="TreeGrafter"/>
</dbReference>
<name>G0PCE7_CAEBE</name>
<keyword evidence="3" id="KW-1185">Reference proteome</keyword>
<organism evidence="3">
    <name type="scientific">Caenorhabditis brenneri</name>
    <name type="common">Nematode worm</name>
    <dbReference type="NCBI Taxonomy" id="135651"/>
    <lineage>
        <taxon>Eukaryota</taxon>
        <taxon>Metazoa</taxon>
        <taxon>Ecdysozoa</taxon>
        <taxon>Nematoda</taxon>
        <taxon>Chromadorea</taxon>
        <taxon>Rhabditida</taxon>
        <taxon>Rhabditina</taxon>
        <taxon>Rhabditomorpha</taxon>
        <taxon>Rhabditoidea</taxon>
        <taxon>Rhabditidae</taxon>
        <taxon>Peloderinae</taxon>
        <taxon>Caenorhabditis</taxon>
    </lineage>
</organism>
<dbReference type="GO" id="GO:0005886">
    <property type="term" value="C:plasma membrane"/>
    <property type="evidence" value="ECO:0007669"/>
    <property type="project" value="TreeGrafter"/>
</dbReference>
<feature type="transmembrane region" description="Helical" evidence="1">
    <location>
        <begin position="166"/>
        <end position="187"/>
    </location>
</feature>
<keyword evidence="1" id="KW-1133">Transmembrane helix</keyword>
<gene>
    <name evidence="2" type="primary">Cbn-str-81</name>
    <name evidence="2" type="ORF">CAEBREN_11635</name>
</gene>
<keyword evidence="1" id="KW-0472">Membrane</keyword>
<dbReference type="InParanoid" id="G0PCE7"/>
<dbReference type="STRING" id="135651.G0PCE7"/>
<feature type="transmembrane region" description="Helical" evidence="1">
    <location>
        <begin position="58"/>
        <end position="83"/>
    </location>
</feature>
<dbReference type="GO" id="GO:0042048">
    <property type="term" value="P:olfactory behavior"/>
    <property type="evidence" value="ECO:0007669"/>
    <property type="project" value="TreeGrafter"/>
</dbReference>
<dbReference type="Proteomes" id="UP000008068">
    <property type="component" value="Unassembled WGS sequence"/>
</dbReference>
<feature type="transmembrane region" description="Helical" evidence="1">
    <location>
        <begin position="207"/>
        <end position="232"/>
    </location>
</feature>
<evidence type="ECO:0000313" key="2">
    <source>
        <dbReference type="EMBL" id="EGT51089.1"/>
    </source>
</evidence>
<feature type="transmembrane region" description="Helical" evidence="1">
    <location>
        <begin position="244"/>
        <end position="265"/>
    </location>
</feature>
<dbReference type="AlphaFoldDB" id="G0PCE7"/>
<dbReference type="HOGENOM" id="CLU_036335_2_2_1"/>
<keyword evidence="1" id="KW-0812">Transmembrane</keyword>
<sequence>MVMLTGPAWMGLTTFVGIVSTSFAIPINVFLLFCIIYKSGKNFGRYKHLMAWFSTQSIFFTVIANLTHMCFHTIGGTFMMFTLSNHLHLPPWGIWVLLGICCISVGYVLLILSAQFVYRYFAMNVEQMAASYNVTPDRIHFVAVEYFSRDETGEAILNYSSIGTAIALNFVFSCMVVVIIVCGVRTYRTAYSKTHHLTNHMELHRQLFVALLIQTLTPTILIFIPCIIFYILPIFEIPLGVDSNILSISLMLYPMIDPIGVLFCIKNYRMYLKSNC</sequence>
<dbReference type="OrthoDB" id="5808050at2759"/>
<reference evidence="3" key="1">
    <citation type="submission" date="2011-07" db="EMBL/GenBank/DDBJ databases">
        <authorList>
            <consortium name="Caenorhabditis brenneri Sequencing and Analysis Consortium"/>
            <person name="Wilson R.K."/>
        </authorList>
    </citation>
    <scope>NUCLEOTIDE SEQUENCE [LARGE SCALE GENOMIC DNA]</scope>
    <source>
        <strain evidence="3">PB2801</strain>
    </source>
</reference>
<proteinExistence type="predicted"/>
<dbReference type="eggNOG" id="ENOG502TGJ2">
    <property type="taxonomic scope" value="Eukaryota"/>
</dbReference>
<dbReference type="EMBL" id="GL380240">
    <property type="protein sequence ID" value="EGT51089.1"/>
    <property type="molecule type" value="Genomic_DNA"/>
</dbReference>
<evidence type="ECO:0000256" key="1">
    <source>
        <dbReference type="SAM" id="Phobius"/>
    </source>
</evidence>
<accession>G0PCE7</accession>
<dbReference type="PANTHER" id="PTHR22943">
    <property type="entry name" value="7-TRANSMEMBRANE DOMAIN RECEPTOR C.ELEGANS"/>
    <property type="match status" value="1"/>
</dbReference>
<dbReference type="InterPro" id="IPR019428">
    <property type="entry name" value="7TM_GPCR_serpentine_rcpt_Str"/>
</dbReference>
<protein>
    <submittedName>
        <fullName evidence="2">CBN-STR-81 protein</fullName>
    </submittedName>
</protein>
<dbReference type="SUPFAM" id="SSF81321">
    <property type="entry name" value="Family A G protein-coupled receptor-like"/>
    <property type="match status" value="1"/>
</dbReference>
<dbReference type="PANTHER" id="PTHR22943:SF60">
    <property type="entry name" value="SEVEN TM RECEPTOR"/>
    <property type="match status" value="1"/>
</dbReference>
<dbReference type="Pfam" id="PF10326">
    <property type="entry name" value="7TM_GPCR_Str"/>
    <property type="match status" value="2"/>
</dbReference>
<feature type="transmembrane region" description="Helical" evidence="1">
    <location>
        <begin position="95"/>
        <end position="118"/>
    </location>
</feature>
<dbReference type="OMA" id="LYPMIDP"/>